<gene>
    <name evidence="2" type="ORF">HMPREF9440_00909</name>
</gene>
<dbReference type="AlphaFoldDB" id="H3KDU8"/>
<feature type="region of interest" description="Disordered" evidence="1">
    <location>
        <begin position="1"/>
        <end position="21"/>
    </location>
</feature>
<evidence type="ECO:0000313" key="3">
    <source>
        <dbReference type="Proteomes" id="UP000004956"/>
    </source>
</evidence>
<organism evidence="2 3">
    <name type="scientific">Sutterella parvirubra YIT 11816</name>
    <dbReference type="NCBI Taxonomy" id="762967"/>
    <lineage>
        <taxon>Bacteria</taxon>
        <taxon>Pseudomonadati</taxon>
        <taxon>Pseudomonadota</taxon>
        <taxon>Betaproteobacteria</taxon>
        <taxon>Burkholderiales</taxon>
        <taxon>Sutterellaceae</taxon>
        <taxon>Sutterella</taxon>
    </lineage>
</organism>
<dbReference type="RefSeq" id="WP_008541649.1">
    <property type="nucleotide sequence ID" value="NZ_JH604931.1"/>
</dbReference>
<proteinExistence type="predicted"/>
<keyword evidence="3" id="KW-1185">Reference proteome</keyword>
<evidence type="ECO:0000313" key="2">
    <source>
        <dbReference type="EMBL" id="EHY31701.1"/>
    </source>
</evidence>
<sequence length="172" mass="19521">MKKPKLPPYDDAPAFPEGKPDPRTVFAVELLVKVEDPAKEFAPYERVLRHAGAQTANDGDRLLVRVERIEELTLWRLMTSLAGHEAGYLRITRLEQNEPLPEFSPCFRGTTFHGALPYHAVCRSIEQSPELDLWPLAKREVARVFGIEPLSWSGLPPDERERLLKKVGEAVK</sequence>
<dbReference type="OrthoDB" id="7239472at2"/>
<name>H3KDU8_9BURK</name>
<dbReference type="Proteomes" id="UP000004956">
    <property type="component" value="Unassembled WGS sequence"/>
</dbReference>
<accession>H3KDU8</accession>
<reference evidence="2 3" key="1">
    <citation type="submission" date="2011-11" db="EMBL/GenBank/DDBJ databases">
        <authorList>
            <person name="Weinstock G."/>
            <person name="Sodergren E."/>
            <person name="Clifton S."/>
            <person name="Fulton L."/>
            <person name="Fulton B."/>
            <person name="Courtney L."/>
            <person name="Fronick C."/>
            <person name="Harrison M."/>
            <person name="Strong C."/>
            <person name="Farmer C."/>
            <person name="Delahaunty K."/>
            <person name="Markovic C."/>
            <person name="Hall O."/>
            <person name="Minx P."/>
            <person name="Tomlinson C."/>
            <person name="Mitreva M."/>
            <person name="Hou S."/>
            <person name="Chen J."/>
            <person name="Wollam A."/>
            <person name="Pepin K.H."/>
            <person name="Johnson M."/>
            <person name="Bhonagiri V."/>
            <person name="Zhang X."/>
            <person name="Suruliraj S."/>
            <person name="Warren W."/>
            <person name="Chinwalla A."/>
            <person name="Mardis E.R."/>
            <person name="Wilson R.K."/>
        </authorList>
    </citation>
    <scope>NUCLEOTIDE SEQUENCE [LARGE SCALE GENOMIC DNA]</scope>
    <source>
        <strain evidence="2 3">YIT 11816</strain>
    </source>
</reference>
<comment type="caution">
    <text evidence="2">The sequence shown here is derived from an EMBL/GenBank/DDBJ whole genome shotgun (WGS) entry which is preliminary data.</text>
</comment>
<protein>
    <submittedName>
        <fullName evidence="2">Uncharacterized protein</fullName>
    </submittedName>
</protein>
<evidence type="ECO:0000256" key="1">
    <source>
        <dbReference type="SAM" id="MobiDB-lite"/>
    </source>
</evidence>
<dbReference type="STRING" id="762967.HMPREF9440_00909"/>
<dbReference type="EMBL" id="AFBQ01000124">
    <property type="protein sequence ID" value="EHY31701.1"/>
    <property type="molecule type" value="Genomic_DNA"/>
</dbReference>
<dbReference type="HOGENOM" id="CLU_1554512_0_0_4"/>